<dbReference type="InterPro" id="IPR036736">
    <property type="entry name" value="ACP-like_sf"/>
</dbReference>
<dbReference type="InterPro" id="IPR020845">
    <property type="entry name" value="AMP-binding_CS"/>
</dbReference>
<dbReference type="GO" id="GO:0044550">
    <property type="term" value="P:secondary metabolite biosynthetic process"/>
    <property type="evidence" value="ECO:0007669"/>
    <property type="project" value="TreeGrafter"/>
</dbReference>
<dbReference type="PANTHER" id="PTHR45527:SF1">
    <property type="entry name" value="FATTY ACID SYNTHASE"/>
    <property type="match status" value="1"/>
</dbReference>
<dbReference type="InterPro" id="IPR000873">
    <property type="entry name" value="AMP-dep_synth/lig_dom"/>
</dbReference>
<dbReference type="InterPro" id="IPR025110">
    <property type="entry name" value="AMP-bd_C"/>
</dbReference>
<comment type="caution">
    <text evidence="2">The sequence shown here is derived from an EMBL/GenBank/DDBJ whole genome shotgun (WGS) entry which is preliminary data.</text>
</comment>
<dbReference type="Pfam" id="PF00550">
    <property type="entry name" value="PP-binding"/>
    <property type="match status" value="1"/>
</dbReference>
<dbReference type="InterPro" id="IPR029058">
    <property type="entry name" value="AB_hydrolase_fold"/>
</dbReference>
<dbReference type="GO" id="GO:0031177">
    <property type="term" value="F:phosphopantetheine binding"/>
    <property type="evidence" value="ECO:0007669"/>
    <property type="project" value="TreeGrafter"/>
</dbReference>
<dbReference type="Pfam" id="PF13193">
    <property type="entry name" value="AMP-binding_C"/>
    <property type="match status" value="1"/>
</dbReference>
<dbReference type="EMBL" id="QUAK01000063">
    <property type="protein sequence ID" value="RFU86621.1"/>
    <property type="molecule type" value="Genomic_DNA"/>
</dbReference>
<accession>A0A372M6Z1</accession>
<proteinExistence type="predicted"/>
<dbReference type="CDD" id="cd05930">
    <property type="entry name" value="A_NRPS"/>
    <property type="match status" value="1"/>
</dbReference>
<dbReference type="Gene3D" id="3.40.50.1820">
    <property type="entry name" value="alpha/beta hydrolase"/>
    <property type="match status" value="1"/>
</dbReference>
<dbReference type="PROSITE" id="PS50075">
    <property type="entry name" value="CARRIER"/>
    <property type="match status" value="1"/>
</dbReference>
<dbReference type="AlphaFoldDB" id="A0A372M6Z1"/>
<name>A0A372M6Z1_9ACTN</name>
<sequence>MHDSLEVGRCTVQVLREPPPPVPRLSADGGTMKTTVTKLFAAQAEATPEYPAVIHPEADETLSYRTLSLQADRFAQAILEHGITPGAFVAVCLPPGINRIAAFLAVWRANSAYVSMDPTQPERRLRFIVEDSHASLVITTAELAGHFPEVPVMLLDEAQSDVQPGPDLKSPMREVPAQTTHPDDAAIIYYTSGTTGTPKGVVVPHASITHFLTHVREPSLTVGDRVAQLNSPAFDAITFEIWGTLTSGATLVVMPRELLTDGRLLGKAFRSHGVTAMITATSVFHEISAQDPTAFAPLRMLLVGGEPMDPQRAREVKVNLSGKLMNVYGPTETTTFTIWHEISEVPEGMRPIPIGRPLAGLRAQVLDDDLRPVRDGEIGELYVSGPCLTLGYLNRPDLTAASFVPDPEHPGEQLYRTGDRAYLENGDLIYAGRTDHQVKIRGFRIELGEIETQLLAHPEVAQACVIVRGEGPERSLAGFVVPAAAPSTGDASDSSLTTRLRDFLGTELPQWMVPHLVVLDRLPLTSVGKIDRTALAQLPLAPAAQARDADSSVDDTGLTPLEACLGQLWCELIGVENVTAEDDFFALGGHSILVGRLNAKIRSTLNVHPPLKAYYAHTTLSDQARMLLAHEPSPGQLHRTVVDLSNKGVLA</sequence>
<dbReference type="GO" id="GO:0043041">
    <property type="term" value="P:amino acid activation for nonribosomal peptide biosynthetic process"/>
    <property type="evidence" value="ECO:0007669"/>
    <property type="project" value="TreeGrafter"/>
</dbReference>
<evidence type="ECO:0000259" key="1">
    <source>
        <dbReference type="PROSITE" id="PS50075"/>
    </source>
</evidence>
<protein>
    <submittedName>
        <fullName evidence="2">Amino acid adenylation domain-containing protein</fullName>
    </submittedName>
</protein>
<reference evidence="2 3" key="1">
    <citation type="submission" date="2018-08" db="EMBL/GenBank/DDBJ databases">
        <title>Isolation, diversity and antifungal activity of Actinobacteria from wheat.</title>
        <authorList>
            <person name="Han C."/>
        </authorList>
    </citation>
    <scope>NUCLEOTIDE SEQUENCE [LARGE SCALE GENOMIC DNA]</scope>
    <source>
        <strain evidence="2 3">NEAU-YY421</strain>
    </source>
</reference>
<dbReference type="InterPro" id="IPR010071">
    <property type="entry name" value="AA_adenyl_dom"/>
</dbReference>
<dbReference type="SUPFAM" id="SSF47336">
    <property type="entry name" value="ACP-like"/>
    <property type="match status" value="1"/>
</dbReference>
<dbReference type="GO" id="GO:0005737">
    <property type="term" value="C:cytoplasm"/>
    <property type="evidence" value="ECO:0007669"/>
    <property type="project" value="TreeGrafter"/>
</dbReference>
<dbReference type="Pfam" id="PF00501">
    <property type="entry name" value="AMP-binding"/>
    <property type="match status" value="1"/>
</dbReference>
<dbReference type="Gene3D" id="2.30.38.10">
    <property type="entry name" value="Luciferase, Domain 3"/>
    <property type="match status" value="1"/>
</dbReference>
<dbReference type="NCBIfam" id="TIGR01733">
    <property type="entry name" value="AA-adenyl-dom"/>
    <property type="match status" value="1"/>
</dbReference>
<evidence type="ECO:0000313" key="2">
    <source>
        <dbReference type="EMBL" id="RFU86621.1"/>
    </source>
</evidence>
<keyword evidence="3" id="KW-1185">Reference proteome</keyword>
<dbReference type="InterPro" id="IPR009081">
    <property type="entry name" value="PP-bd_ACP"/>
</dbReference>
<dbReference type="Gene3D" id="3.30.300.30">
    <property type="match status" value="1"/>
</dbReference>
<dbReference type="PROSITE" id="PS00455">
    <property type="entry name" value="AMP_BINDING"/>
    <property type="match status" value="1"/>
</dbReference>
<feature type="domain" description="Carrier" evidence="1">
    <location>
        <begin position="556"/>
        <end position="631"/>
    </location>
</feature>
<evidence type="ECO:0000313" key="3">
    <source>
        <dbReference type="Proteomes" id="UP000263094"/>
    </source>
</evidence>
<organism evidence="2 3">
    <name type="scientific">Streptomyces triticagri</name>
    <dbReference type="NCBI Taxonomy" id="2293568"/>
    <lineage>
        <taxon>Bacteria</taxon>
        <taxon>Bacillati</taxon>
        <taxon>Actinomycetota</taxon>
        <taxon>Actinomycetes</taxon>
        <taxon>Kitasatosporales</taxon>
        <taxon>Streptomycetaceae</taxon>
        <taxon>Streptomyces</taxon>
    </lineage>
</organism>
<gene>
    <name evidence="2" type="ORF">DY218_11160</name>
</gene>
<dbReference type="SUPFAM" id="SSF56801">
    <property type="entry name" value="Acetyl-CoA synthetase-like"/>
    <property type="match status" value="1"/>
</dbReference>
<dbReference type="PANTHER" id="PTHR45527">
    <property type="entry name" value="NONRIBOSOMAL PEPTIDE SYNTHETASE"/>
    <property type="match status" value="1"/>
</dbReference>
<dbReference type="Gene3D" id="3.40.50.980">
    <property type="match status" value="2"/>
</dbReference>
<dbReference type="InterPro" id="IPR045851">
    <property type="entry name" value="AMP-bd_C_sf"/>
</dbReference>
<dbReference type="Proteomes" id="UP000263094">
    <property type="component" value="Unassembled WGS sequence"/>
</dbReference>